<reference evidence="2 3" key="1">
    <citation type="submission" date="2018-08" db="EMBL/GenBank/DDBJ databases">
        <title>A genome reference for cultivated species of the human gut microbiota.</title>
        <authorList>
            <person name="Zou Y."/>
            <person name="Xue W."/>
            <person name="Luo G."/>
        </authorList>
    </citation>
    <scope>NUCLEOTIDE SEQUENCE [LARGE SCALE GENOMIC DNA]</scope>
    <source>
        <strain evidence="2 3">AF18-38</strain>
    </source>
</reference>
<dbReference type="Pfam" id="PF25311">
    <property type="entry name" value="WDGH"/>
    <property type="match status" value="1"/>
</dbReference>
<feature type="domain" description="WDGH" evidence="1">
    <location>
        <begin position="14"/>
        <end position="109"/>
    </location>
</feature>
<name>A0A412PL43_STRAP</name>
<evidence type="ECO:0000313" key="2">
    <source>
        <dbReference type="EMBL" id="RGT59396.1"/>
    </source>
</evidence>
<dbReference type="Proteomes" id="UP000284046">
    <property type="component" value="Unassembled WGS sequence"/>
</dbReference>
<evidence type="ECO:0000259" key="1">
    <source>
        <dbReference type="Pfam" id="PF25311"/>
    </source>
</evidence>
<sequence>MQWIIDNKLNSSKGDVSDGSHTFNELYYHRMVLFLAILKIYKSLAWKSKKHYDGTMYDDYFIVGINTPKGQFTYHYHVDYWNMFDDIQEISNAPKWDGHSSDDVTRLLSLTDTSTLIKDYIL</sequence>
<evidence type="ECO:0000313" key="3">
    <source>
        <dbReference type="Proteomes" id="UP000284046"/>
    </source>
</evidence>
<protein>
    <recommendedName>
        <fullName evidence="1">WDGH domain-containing protein</fullName>
    </recommendedName>
</protein>
<gene>
    <name evidence="2" type="ORF">DWX18_09735</name>
</gene>
<organism evidence="2 3">
    <name type="scientific">Streptococcus anginosus</name>
    <dbReference type="NCBI Taxonomy" id="1328"/>
    <lineage>
        <taxon>Bacteria</taxon>
        <taxon>Bacillati</taxon>
        <taxon>Bacillota</taxon>
        <taxon>Bacilli</taxon>
        <taxon>Lactobacillales</taxon>
        <taxon>Streptococcaceae</taxon>
        <taxon>Streptococcus</taxon>
        <taxon>Streptococcus anginosus group</taxon>
    </lineage>
</organism>
<dbReference type="EMBL" id="QRWZ01000018">
    <property type="protein sequence ID" value="RGT59396.1"/>
    <property type="molecule type" value="Genomic_DNA"/>
</dbReference>
<dbReference type="InterPro" id="IPR057362">
    <property type="entry name" value="WDGH"/>
</dbReference>
<dbReference type="AlphaFoldDB" id="A0A412PL43"/>
<comment type="caution">
    <text evidence="2">The sequence shown here is derived from an EMBL/GenBank/DDBJ whole genome shotgun (WGS) entry which is preliminary data.</text>
</comment>
<accession>A0A412PL43</accession>
<proteinExistence type="predicted"/>